<gene>
    <name evidence="2" type="ORF">SOMG_04117</name>
</gene>
<evidence type="ECO:0000313" key="3">
    <source>
        <dbReference type="Proteomes" id="UP001212411"/>
    </source>
</evidence>
<dbReference type="AlphaFoldDB" id="A0AAF0AWN0"/>
<keyword evidence="3" id="KW-1185">Reference proteome</keyword>
<dbReference type="RefSeq" id="XP_056039154.1">
    <property type="nucleotide sequence ID" value="XM_056182904.1"/>
</dbReference>
<dbReference type="EMBL" id="CP115613">
    <property type="protein sequence ID" value="WBW74911.1"/>
    <property type="molecule type" value="Genomic_DNA"/>
</dbReference>
<name>A0AAF0AWN0_9SCHI</name>
<feature type="compositionally biased region" description="Polar residues" evidence="1">
    <location>
        <begin position="24"/>
        <end position="48"/>
    </location>
</feature>
<dbReference type="KEGG" id="som:SOMG_04117"/>
<evidence type="ECO:0000313" key="2">
    <source>
        <dbReference type="EMBL" id="WBW74911.1"/>
    </source>
</evidence>
<dbReference type="Proteomes" id="UP001212411">
    <property type="component" value="Chromosome 3"/>
</dbReference>
<dbReference type="GeneID" id="80877593"/>
<sequence length="63" mass="7230">MQDVVHVMNVFQRDNHLMHRVLASSKTQGRGQYNSSSKINPYDNSSVVIQEKPQKQFKVDANV</sequence>
<reference evidence="2 3" key="1">
    <citation type="journal article" date="2023" name="G3 (Bethesda)">
        <title>A high-quality reference genome for the fission yeast Schizosaccharomyces osmophilus.</title>
        <authorList>
            <person name="Jia G.S."/>
            <person name="Zhang W.C."/>
            <person name="Liang Y."/>
            <person name="Liu X.H."/>
            <person name="Rhind N."/>
            <person name="Pidoux A."/>
            <person name="Brysch-Herzberg M."/>
            <person name="Du L.L."/>
        </authorList>
    </citation>
    <scope>NUCLEOTIDE SEQUENCE [LARGE SCALE GENOMIC DNA]</scope>
    <source>
        <strain evidence="2 3">CBS 15793</strain>
    </source>
</reference>
<organism evidence="2 3">
    <name type="scientific">Schizosaccharomyces osmophilus</name>
    <dbReference type="NCBI Taxonomy" id="2545709"/>
    <lineage>
        <taxon>Eukaryota</taxon>
        <taxon>Fungi</taxon>
        <taxon>Dikarya</taxon>
        <taxon>Ascomycota</taxon>
        <taxon>Taphrinomycotina</taxon>
        <taxon>Schizosaccharomycetes</taxon>
        <taxon>Schizosaccharomycetales</taxon>
        <taxon>Schizosaccharomycetaceae</taxon>
        <taxon>Schizosaccharomyces</taxon>
    </lineage>
</organism>
<evidence type="ECO:0000256" key="1">
    <source>
        <dbReference type="SAM" id="MobiDB-lite"/>
    </source>
</evidence>
<feature type="region of interest" description="Disordered" evidence="1">
    <location>
        <begin position="24"/>
        <end position="63"/>
    </location>
</feature>
<accession>A0AAF0AWN0</accession>
<protein>
    <submittedName>
        <fullName evidence="2">Uncharacterized protein</fullName>
    </submittedName>
</protein>
<feature type="compositionally biased region" description="Basic and acidic residues" evidence="1">
    <location>
        <begin position="52"/>
        <end position="63"/>
    </location>
</feature>
<proteinExistence type="predicted"/>